<accession>A0A0D4BWR4</accession>
<evidence type="ECO:0000313" key="1">
    <source>
        <dbReference type="EMBL" id="AJT40907.1"/>
    </source>
</evidence>
<dbReference type="PATRIC" id="fig|1618207.4.peg.847"/>
<sequence>MLAFMGNIIEYFIANNNDEAASAIDLVKVPVLGKPAINAPDSMDPALAIGSLYSLLAGETLETLLKSNEWLELLIRSSNGESFVVKLSDNFVETMKSFSFRDSGDILDDWLSINEIRNTRDQSLAFLRELKKLCDIISPQEHLYCRTSL</sequence>
<keyword evidence="2" id="KW-1185">Reference proteome</keyword>
<dbReference type="HOGENOM" id="CLU_1745921_0_0_11"/>
<proteinExistence type="predicted"/>
<name>A0A0D4BWR4_9MICC</name>
<gene>
    <name evidence="1" type="ORF">UM93_04165</name>
</gene>
<evidence type="ECO:0000313" key="2">
    <source>
        <dbReference type="Proteomes" id="UP000061839"/>
    </source>
</evidence>
<organism evidence="1 2">
    <name type="scientific">Psychromicrobium lacuslunae</name>
    <dbReference type="NCBI Taxonomy" id="1618207"/>
    <lineage>
        <taxon>Bacteria</taxon>
        <taxon>Bacillati</taxon>
        <taxon>Actinomycetota</taxon>
        <taxon>Actinomycetes</taxon>
        <taxon>Micrococcales</taxon>
        <taxon>Micrococcaceae</taxon>
        <taxon>Psychromicrobium</taxon>
    </lineage>
</organism>
<dbReference type="Proteomes" id="UP000061839">
    <property type="component" value="Chromosome"/>
</dbReference>
<protein>
    <submittedName>
        <fullName evidence="1">Uncharacterized protein</fullName>
    </submittedName>
</protein>
<reference evidence="1 2" key="1">
    <citation type="journal article" date="2015" name="Genome Announc.">
        <title>Complete Genome Sequencing of Protease-Producing Novel Arthrobacter sp. Strain IHBB 11108 Using PacBio Single-Molecule Real-Time Sequencing Technology.</title>
        <authorList>
            <person name="Kiran S."/>
            <person name="Swarnkar M.K."/>
            <person name="Pal M."/>
            <person name="Thakur R."/>
            <person name="Tewari R."/>
            <person name="Singh A.K."/>
            <person name="Gulati A."/>
        </authorList>
    </citation>
    <scope>NUCLEOTIDE SEQUENCE [LARGE SCALE GENOMIC DNA]</scope>
    <source>
        <strain evidence="1 2">IHBB 11108</strain>
    </source>
</reference>
<dbReference type="AlphaFoldDB" id="A0A0D4BWR4"/>
<dbReference type="EMBL" id="CP011005">
    <property type="protein sequence ID" value="AJT40907.1"/>
    <property type="molecule type" value="Genomic_DNA"/>
</dbReference>
<dbReference type="KEGG" id="ari:UM93_04165"/>